<keyword evidence="2" id="KW-1133">Transmembrane helix</keyword>
<dbReference type="PANTHER" id="PTHR34220">
    <property type="entry name" value="SENSOR HISTIDINE KINASE YPDA"/>
    <property type="match status" value="1"/>
</dbReference>
<accession>A0A4U1CVM4</accession>
<evidence type="ECO:0000313" key="4">
    <source>
        <dbReference type="EMBL" id="TKC09958.1"/>
    </source>
</evidence>
<dbReference type="GO" id="GO:0016020">
    <property type="term" value="C:membrane"/>
    <property type="evidence" value="ECO:0007669"/>
    <property type="project" value="InterPro"/>
</dbReference>
<sequence>MLKNSLNWIKKYKIHFIVWALFMLYETVVIGLLFNLYGNPIIYIAHYIVIVSIFYVHANFILAWALRDKTNVIWRLPFIIIIQIILYILLNYSADLILIGLNLIEVKGKHNLDSTFILRNLYRGIYFLGFSTGYYFLSNFLSQRKKTEELEKEKLEKVIQQQKTEQELIIAQNAFLKAQINPHFLFNTLDFIYHKVNMHSEIAGEAVIRLSQMMRYAIDSDEMENTIYLADEIEQVENLIYLYQIRKTNDLNVYFSYTEDVKHLQLIPLVLLTLVENIFKHGDISDDDDIAYINLSILNELLQIQTVNLINHHKVKNTTNSGLNNIHKRLCYAYGNEVSFQYQSIDQHFKANIEIPVKLLKLPI</sequence>
<feature type="coiled-coil region" evidence="1">
    <location>
        <begin position="138"/>
        <end position="165"/>
    </location>
</feature>
<feature type="transmembrane region" description="Helical" evidence="2">
    <location>
        <begin position="124"/>
        <end position="142"/>
    </location>
</feature>
<feature type="transmembrane region" description="Helical" evidence="2">
    <location>
        <begin position="12"/>
        <end position="34"/>
    </location>
</feature>
<gene>
    <name evidence="4" type="ORF">FA048_07035</name>
</gene>
<feature type="transmembrane region" description="Helical" evidence="2">
    <location>
        <begin position="78"/>
        <end position="104"/>
    </location>
</feature>
<organism evidence="4 5">
    <name type="scientific">Pedobacter polaris</name>
    <dbReference type="NCBI Taxonomy" id="2571273"/>
    <lineage>
        <taxon>Bacteria</taxon>
        <taxon>Pseudomonadati</taxon>
        <taxon>Bacteroidota</taxon>
        <taxon>Sphingobacteriia</taxon>
        <taxon>Sphingobacteriales</taxon>
        <taxon>Sphingobacteriaceae</taxon>
        <taxon>Pedobacter</taxon>
    </lineage>
</organism>
<evidence type="ECO:0000259" key="3">
    <source>
        <dbReference type="Pfam" id="PF06580"/>
    </source>
</evidence>
<dbReference type="Proteomes" id="UP000309488">
    <property type="component" value="Unassembled WGS sequence"/>
</dbReference>
<name>A0A4U1CVM4_9SPHI</name>
<dbReference type="OrthoDB" id="9792992at2"/>
<keyword evidence="2" id="KW-0472">Membrane</keyword>
<dbReference type="GO" id="GO:0000155">
    <property type="term" value="F:phosphorelay sensor kinase activity"/>
    <property type="evidence" value="ECO:0007669"/>
    <property type="project" value="InterPro"/>
</dbReference>
<dbReference type="Pfam" id="PF06580">
    <property type="entry name" value="His_kinase"/>
    <property type="match status" value="1"/>
</dbReference>
<comment type="caution">
    <text evidence="4">The sequence shown here is derived from an EMBL/GenBank/DDBJ whole genome shotgun (WGS) entry which is preliminary data.</text>
</comment>
<feature type="transmembrane region" description="Helical" evidence="2">
    <location>
        <begin position="40"/>
        <end position="66"/>
    </location>
</feature>
<evidence type="ECO:0000256" key="1">
    <source>
        <dbReference type="SAM" id="Coils"/>
    </source>
</evidence>
<dbReference type="InterPro" id="IPR010559">
    <property type="entry name" value="Sig_transdc_His_kin_internal"/>
</dbReference>
<evidence type="ECO:0000256" key="2">
    <source>
        <dbReference type="SAM" id="Phobius"/>
    </source>
</evidence>
<dbReference type="RefSeq" id="WP_136839536.1">
    <property type="nucleotide sequence ID" value="NZ_SWBR01000002.1"/>
</dbReference>
<dbReference type="AlphaFoldDB" id="A0A4U1CVM4"/>
<dbReference type="InterPro" id="IPR050640">
    <property type="entry name" value="Bact_2-comp_sensor_kinase"/>
</dbReference>
<evidence type="ECO:0000313" key="5">
    <source>
        <dbReference type="Proteomes" id="UP000309488"/>
    </source>
</evidence>
<reference evidence="4 5" key="1">
    <citation type="submission" date="2019-04" db="EMBL/GenBank/DDBJ databases">
        <title>Pedobacter sp. RP-3-22 sp. nov., isolated from Arctic soil.</title>
        <authorList>
            <person name="Dahal R.H."/>
            <person name="Kim D.-U."/>
        </authorList>
    </citation>
    <scope>NUCLEOTIDE SEQUENCE [LARGE SCALE GENOMIC DNA]</scope>
    <source>
        <strain evidence="4 5">RP-3-22</strain>
    </source>
</reference>
<keyword evidence="2" id="KW-0812">Transmembrane</keyword>
<protein>
    <recommendedName>
        <fullName evidence="3">Signal transduction histidine kinase internal region domain-containing protein</fullName>
    </recommendedName>
</protein>
<keyword evidence="5" id="KW-1185">Reference proteome</keyword>
<feature type="domain" description="Signal transduction histidine kinase internal region" evidence="3">
    <location>
        <begin position="172"/>
        <end position="249"/>
    </location>
</feature>
<dbReference type="EMBL" id="SWBR01000002">
    <property type="protein sequence ID" value="TKC09958.1"/>
    <property type="molecule type" value="Genomic_DNA"/>
</dbReference>
<keyword evidence="1" id="KW-0175">Coiled coil</keyword>
<proteinExistence type="predicted"/>
<dbReference type="PANTHER" id="PTHR34220:SF7">
    <property type="entry name" value="SENSOR HISTIDINE KINASE YPDA"/>
    <property type="match status" value="1"/>
</dbReference>